<dbReference type="PROSITE" id="PS50931">
    <property type="entry name" value="HTH_LYSR"/>
    <property type="match status" value="1"/>
</dbReference>
<keyword evidence="2" id="KW-0678">Repressor</keyword>
<keyword evidence="9" id="KW-1185">Reference proteome</keyword>
<evidence type="ECO:0000313" key="8">
    <source>
        <dbReference type="EMBL" id="ORJ20787.1"/>
    </source>
</evidence>
<reference evidence="8 9" key="2">
    <citation type="journal article" date="2017" name="Int. J. Syst. Evol. Microbiol.">
        <title>Rouxiella badensis sp. nov. and Rouxiella silvae sp. nov. isolated from peat bog soil in Germany and emendation of the genus description.</title>
        <authorList>
            <person name="Le Fleche-Mateos A."/>
            <person name="Kugler J.H."/>
            <person name="Hansen S.H."/>
            <person name="Syldatk C."/>
            <person name="Hausmann R."/>
            <person name="Lomprez F."/>
            <person name="Vandenbogaert M."/>
            <person name="Manuguerra J.C."/>
            <person name="Grimont P.A."/>
        </authorList>
    </citation>
    <scope>NUCLEOTIDE SEQUENCE [LARGE SCALE GENOMIC DNA]</scope>
    <source>
        <strain evidence="8 9">213</strain>
    </source>
</reference>
<dbReference type="SUPFAM" id="SSF53850">
    <property type="entry name" value="Periplasmic binding protein-like II"/>
    <property type="match status" value="1"/>
</dbReference>
<dbReference type="InterPro" id="IPR036390">
    <property type="entry name" value="WH_DNA-bd_sf"/>
</dbReference>
<protein>
    <submittedName>
        <fullName evidence="7">LysR family transcriptional regulator</fullName>
    </submittedName>
</protein>
<keyword evidence="5" id="KW-0804">Transcription</keyword>
<dbReference type="InterPro" id="IPR000847">
    <property type="entry name" value="LysR_HTH_N"/>
</dbReference>
<dbReference type="FunFam" id="1.10.10.10:FF:000001">
    <property type="entry name" value="LysR family transcriptional regulator"/>
    <property type="match status" value="1"/>
</dbReference>
<dbReference type="InterPro" id="IPR036388">
    <property type="entry name" value="WH-like_DNA-bd_sf"/>
</dbReference>
<comment type="caution">
    <text evidence="7">The sequence shown here is derived from an EMBL/GenBank/DDBJ whole genome shotgun (WGS) entry which is preliminary data.</text>
</comment>
<feature type="domain" description="HTH lysR-type" evidence="6">
    <location>
        <begin position="13"/>
        <end position="63"/>
    </location>
</feature>
<evidence type="ECO:0000313" key="7">
    <source>
        <dbReference type="EMBL" id="MBF6637958.1"/>
    </source>
</evidence>
<reference evidence="7" key="4">
    <citation type="submission" date="2022-09" db="EMBL/GenBank/DDBJ databases">
        <title>Rouxiella aceris sp. nov., isolated from tree sap and emended description of the genus Rhouxiella.</title>
        <authorList>
            <person name="Kim I.S."/>
        </authorList>
    </citation>
    <scope>NUCLEOTIDE SEQUENCE</scope>
    <source>
        <strain evidence="7">SAP-2</strain>
    </source>
</reference>
<dbReference type="CDD" id="cd08422">
    <property type="entry name" value="PBP2_CrgA_like"/>
    <property type="match status" value="1"/>
</dbReference>
<sequence length="302" mass="32382">MGFDGRLLANINVLAAIVHSGSFARAAQALSLSPSGVSRSVSRLEASIGIRLFDRTTRAVTLTDEGRRLYEEISPLLAGIGDAVSLASGASTAVHGRLRVNVDAYFSRRILAPHLSEFLDKYPGLSLDVTVLDQLGDIVGEGFDIAVRFGQPPSSSLIARRLLETKTVTVASPKYLKKHGAPQTPADLVSHSCIQMRSSMTGLPLEWAYTRGGETASAKITSRLLVNESETLLTACLAGAGIARMKAEGVRDLIAQGLLVELLPAWTGEKFTLYALYPSRHLPPAKVRAFIEFVQQLVAAQS</sequence>
<organism evidence="7 10">
    <name type="scientific">Rouxiella silvae</name>
    <dbReference type="NCBI Taxonomy" id="1646373"/>
    <lineage>
        <taxon>Bacteria</taxon>
        <taxon>Pseudomonadati</taxon>
        <taxon>Pseudomonadota</taxon>
        <taxon>Gammaproteobacteria</taxon>
        <taxon>Enterobacterales</taxon>
        <taxon>Yersiniaceae</taxon>
        <taxon>Rouxiella</taxon>
    </lineage>
</organism>
<evidence type="ECO:0000259" key="6">
    <source>
        <dbReference type="PROSITE" id="PS50931"/>
    </source>
</evidence>
<evidence type="ECO:0000313" key="10">
    <source>
        <dbReference type="Proteomes" id="UP000705283"/>
    </source>
</evidence>
<dbReference type="PANTHER" id="PTHR30537">
    <property type="entry name" value="HTH-TYPE TRANSCRIPTIONAL REGULATOR"/>
    <property type="match status" value="1"/>
</dbReference>
<dbReference type="Proteomes" id="UP000192722">
    <property type="component" value="Unassembled WGS sequence"/>
</dbReference>
<dbReference type="SUPFAM" id="SSF46785">
    <property type="entry name" value="Winged helix' DNA-binding domain"/>
    <property type="match status" value="1"/>
</dbReference>
<proteinExistence type="inferred from homology"/>
<evidence type="ECO:0000256" key="1">
    <source>
        <dbReference type="ARBA" id="ARBA00009437"/>
    </source>
</evidence>
<dbReference type="InterPro" id="IPR005119">
    <property type="entry name" value="LysR_subst-bd"/>
</dbReference>
<dbReference type="PRINTS" id="PR00039">
    <property type="entry name" value="HTHLYSR"/>
</dbReference>
<dbReference type="InterPro" id="IPR058163">
    <property type="entry name" value="LysR-type_TF_proteobact-type"/>
</dbReference>
<gene>
    <name evidence="8" type="ORF">BS639_13100</name>
    <name evidence="7" type="ORF">ITX54_14945</name>
</gene>
<dbReference type="Pfam" id="PF03466">
    <property type="entry name" value="LysR_substrate"/>
    <property type="match status" value="1"/>
</dbReference>
<dbReference type="Proteomes" id="UP000705283">
    <property type="component" value="Unassembled WGS sequence"/>
</dbReference>
<dbReference type="EMBL" id="MRWD01000029">
    <property type="protein sequence ID" value="ORJ20787.1"/>
    <property type="molecule type" value="Genomic_DNA"/>
</dbReference>
<dbReference type="EMBL" id="JADMKS010000006">
    <property type="protein sequence ID" value="MBF6637958.1"/>
    <property type="molecule type" value="Genomic_DNA"/>
</dbReference>
<evidence type="ECO:0000256" key="5">
    <source>
        <dbReference type="ARBA" id="ARBA00023163"/>
    </source>
</evidence>
<dbReference type="GO" id="GO:0003700">
    <property type="term" value="F:DNA-binding transcription factor activity"/>
    <property type="evidence" value="ECO:0007669"/>
    <property type="project" value="InterPro"/>
</dbReference>
<keyword evidence="4" id="KW-0238">DNA-binding</keyword>
<reference evidence="8" key="1">
    <citation type="submission" date="2016-12" db="EMBL/GenBank/DDBJ databases">
        <authorList>
            <person name="Le Fleche-Mateos A."/>
        </authorList>
    </citation>
    <scope>NUCLEOTIDE SEQUENCE</scope>
    <source>
        <strain evidence="8">213</strain>
    </source>
</reference>
<reference evidence="7" key="3">
    <citation type="submission" date="2020-11" db="EMBL/GenBank/DDBJ databases">
        <authorList>
            <person name="Lee S.D."/>
        </authorList>
    </citation>
    <scope>NUCLEOTIDE SEQUENCE</scope>
    <source>
        <strain evidence="7">SAP-2</strain>
    </source>
</reference>
<evidence type="ECO:0000256" key="4">
    <source>
        <dbReference type="ARBA" id="ARBA00023125"/>
    </source>
</evidence>
<dbReference type="Gene3D" id="3.40.190.290">
    <property type="match status" value="1"/>
</dbReference>
<evidence type="ECO:0000313" key="9">
    <source>
        <dbReference type="Proteomes" id="UP000192722"/>
    </source>
</evidence>
<dbReference type="PANTHER" id="PTHR30537:SF5">
    <property type="entry name" value="HTH-TYPE TRANSCRIPTIONAL ACTIVATOR TTDR-RELATED"/>
    <property type="match status" value="1"/>
</dbReference>
<dbReference type="FunFam" id="3.40.190.290:FF:000001">
    <property type="entry name" value="Transcriptional regulator, LysR family"/>
    <property type="match status" value="1"/>
</dbReference>
<accession>A0AA40X3N1</accession>
<keyword evidence="3" id="KW-0805">Transcription regulation</keyword>
<dbReference type="AlphaFoldDB" id="A0AA40X3N1"/>
<dbReference type="RefSeq" id="WP_055780659.1">
    <property type="nucleotide sequence ID" value="NZ_CBCSCF010000001.1"/>
</dbReference>
<dbReference type="GO" id="GO:0003677">
    <property type="term" value="F:DNA binding"/>
    <property type="evidence" value="ECO:0007669"/>
    <property type="project" value="UniProtKB-KW"/>
</dbReference>
<evidence type="ECO:0000256" key="3">
    <source>
        <dbReference type="ARBA" id="ARBA00023015"/>
    </source>
</evidence>
<evidence type="ECO:0000256" key="2">
    <source>
        <dbReference type="ARBA" id="ARBA00022491"/>
    </source>
</evidence>
<dbReference type="Pfam" id="PF00126">
    <property type="entry name" value="HTH_1"/>
    <property type="match status" value="1"/>
</dbReference>
<comment type="similarity">
    <text evidence="1">Belongs to the LysR transcriptional regulatory family.</text>
</comment>
<dbReference type="Gene3D" id="1.10.10.10">
    <property type="entry name" value="Winged helix-like DNA-binding domain superfamily/Winged helix DNA-binding domain"/>
    <property type="match status" value="1"/>
</dbReference>
<name>A0AA40X3N1_9GAMM</name>